<reference evidence="1 2" key="2">
    <citation type="journal article" date="2012" name="PLoS Pathog.">
        <title>Diverse lifestyles and strategies of plant pathogenesis encoded in the genomes of eighteen Dothideomycetes fungi.</title>
        <authorList>
            <person name="Ohm R.A."/>
            <person name="Feau N."/>
            <person name="Henrissat B."/>
            <person name="Schoch C.L."/>
            <person name="Horwitz B.A."/>
            <person name="Barry K.W."/>
            <person name="Condon B.J."/>
            <person name="Copeland A.C."/>
            <person name="Dhillon B."/>
            <person name="Glaser F."/>
            <person name="Hesse C.N."/>
            <person name="Kosti I."/>
            <person name="LaButti K."/>
            <person name="Lindquist E.A."/>
            <person name="Lucas S."/>
            <person name="Salamov A.A."/>
            <person name="Bradshaw R.E."/>
            <person name="Ciuffetti L."/>
            <person name="Hamelin R.C."/>
            <person name="Kema G.H.J."/>
            <person name="Lawrence C."/>
            <person name="Scott J.A."/>
            <person name="Spatafora J.W."/>
            <person name="Turgeon B.G."/>
            <person name="de Wit P.J.G.M."/>
            <person name="Zhong S."/>
            <person name="Goodwin S.B."/>
            <person name="Grigoriev I.V."/>
        </authorList>
    </citation>
    <scope>NUCLEOTIDE SEQUENCE [LARGE SCALE GENOMIC DNA]</scope>
    <source>
        <strain evidence="2">NZE10 / CBS 128990</strain>
    </source>
</reference>
<evidence type="ECO:0000313" key="1">
    <source>
        <dbReference type="EMBL" id="EME40602.1"/>
    </source>
</evidence>
<gene>
    <name evidence="1" type="ORF">DOTSEDRAFT_74221</name>
</gene>
<evidence type="ECO:0000313" key="2">
    <source>
        <dbReference type="Proteomes" id="UP000016933"/>
    </source>
</evidence>
<organism evidence="1 2">
    <name type="scientific">Dothistroma septosporum (strain NZE10 / CBS 128990)</name>
    <name type="common">Red band needle blight fungus</name>
    <name type="synonym">Mycosphaerella pini</name>
    <dbReference type="NCBI Taxonomy" id="675120"/>
    <lineage>
        <taxon>Eukaryota</taxon>
        <taxon>Fungi</taxon>
        <taxon>Dikarya</taxon>
        <taxon>Ascomycota</taxon>
        <taxon>Pezizomycotina</taxon>
        <taxon>Dothideomycetes</taxon>
        <taxon>Dothideomycetidae</taxon>
        <taxon>Mycosphaerellales</taxon>
        <taxon>Mycosphaerellaceae</taxon>
        <taxon>Dothistroma</taxon>
    </lineage>
</organism>
<dbReference type="InterPro" id="IPR038883">
    <property type="entry name" value="AN11006-like"/>
</dbReference>
<dbReference type="OrthoDB" id="62952at2759"/>
<accession>N1PE18</accession>
<name>N1PE18_DOTSN</name>
<reference evidence="2" key="1">
    <citation type="journal article" date="2012" name="PLoS Genet.">
        <title>The genomes of the fungal plant pathogens Cladosporium fulvum and Dothistroma septosporum reveal adaptation to different hosts and lifestyles but also signatures of common ancestry.</title>
        <authorList>
            <person name="de Wit P.J.G.M."/>
            <person name="van der Burgt A."/>
            <person name="Oekmen B."/>
            <person name="Stergiopoulos I."/>
            <person name="Abd-Elsalam K.A."/>
            <person name="Aerts A.L."/>
            <person name="Bahkali A.H."/>
            <person name="Beenen H.G."/>
            <person name="Chettri P."/>
            <person name="Cox M.P."/>
            <person name="Datema E."/>
            <person name="de Vries R.P."/>
            <person name="Dhillon B."/>
            <person name="Ganley A.R."/>
            <person name="Griffiths S.A."/>
            <person name="Guo Y."/>
            <person name="Hamelin R.C."/>
            <person name="Henrissat B."/>
            <person name="Kabir M.S."/>
            <person name="Jashni M.K."/>
            <person name="Kema G."/>
            <person name="Klaubauf S."/>
            <person name="Lapidus A."/>
            <person name="Levasseur A."/>
            <person name="Lindquist E."/>
            <person name="Mehrabi R."/>
            <person name="Ohm R.A."/>
            <person name="Owen T.J."/>
            <person name="Salamov A."/>
            <person name="Schwelm A."/>
            <person name="Schijlen E."/>
            <person name="Sun H."/>
            <person name="van den Burg H.A."/>
            <person name="van Ham R.C.H.J."/>
            <person name="Zhang S."/>
            <person name="Goodwin S.B."/>
            <person name="Grigoriev I.V."/>
            <person name="Collemare J."/>
            <person name="Bradshaw R.E."/>
        </authorList>
    </citation>
    <scope>NUCLEOTIDE SEQUENCE [LARGE SCALE GENOMIC DNA]</scope>
    <source>
        <strain evidence="2">NZE10 / CBS 128990</strain>
    </source>
</reference>
<dbReference type="PANTHER" id="PTHR42085:SF1">
    <property type="entry name" value="F-BOX DOMAIN-CONTAINING PROTEIN"/>
    <property type="match status" value="1"/>
</dbReference>
<dbReference type="HOGENOM" id="CLU_1315393_0_0_1"/>
<protein>
    <submittedName>
        <fullName evidence="1">Uncharacterized protein</fullName>
    </submittedName>
</protein>
<keyword evidence="2" id="KW-1185">Reference proteome</keyword>
<dbReference type="OMA" id="GEASWCK"/>
<dbReference type="eggNOG" id="ENOG502RW4D">
    <property type="taxonomic scope" value="Eukaryota"/>
</dbReference>
<proteinExistence type="predicted"/>
<dbReference type="Proteomes" id="UP000016933">
    <property type="component" value="Unassembled WGS sequence"/>
</dbReference>
<dbReference type="EMBL" id="KB446543">
    <property type="protein sequence ID" value="EME40602.1"/>
    <property type="molecule type" value="Genomic_DNA"/>
</dbReference>
<dbReference type="PANTHER" id="PTHR42085">
    <property type="entry name" value="F-BOX DOMAIN-CONTAINING PROTEIN"/>
    <property type="match status" value="1"/>
</dbReference>
<dbReference type="AlphaFoldDB" id="N1PE18"/>
<sequence length="209" mass="23791">MTNLNIHMQPNWLPLTALPRFCFSSATQLPAKQPEPPQQHAKSFADLPAELRNEIYTYTLVRSSPIELPYAYEKAYFREPALLATTSWVRAEALPIFYGCNIFETPSPPSAHRFLKQLAPDKIARIRLFRPIDLILPLSAHRRWFDALRGNLNRLIADSGKGALSSDAVHIPIRNDAGEASWCKLDAIEDFEIVHADEGRWSIEWKEAL</sequence>